<accession>A0A1F4TNQ3</accession>
<dbReference type="PANTHER" id="PTHR43022">
    <property type="entry name" value="PROTEIN SMF"/>
    <property type="match status" value="1"/>
</dbReference>
<reference evidence="4 5" key="1">
    <citation type="journal article" date="2016" name="Nat. Commun.">
        <title>Thousands of microbial genomes shed light on interconnected biogeochemical processes in an aquifer system.</title>
        <authorList>
            <person name="Anantharaman K."/>
            <person name="Brown C.T."/>
            <person name="Hug L.A."/>
            <person name="Sharon I."/>
            <person name="Castelle C.J."/>
            <person name="Probst A.J."/>
            <person name="Thomas B.C."/>
            <person name="Singh A."/>
            <person name="Wilkins M.J."/>
            <person name="Karaoz U."/>
            <person name="Brodie E.L."/>
            <person name="Williams K.H."/>
            <person name="Hubbard S.S."/>
            <person name="Banfield J.F."/>
        </authorList>
    </citation>
    <scope>NUCLEOTIDE SEQUENCE [LARGE SCALE GENOMIC DNA]</scope>
</reference>
<organism evidence="4 5">
    <name type="scientific">candidate division WOR-1 bacterium RIFOXYC2_FULL_41_25</name>
    <dbReference type="NCBI Taxonomy" id="1802586"/>
    <lineage>
        <taxon>Bacteria</taxon>
        <taxon>Bacillati</taxon>
        <taxon>Saganbacteria</taxon>
    </lineage>
</organism>
<dbReference type="GO" id="GO:0009294">
    <property type="term" value="P:DNA-mediated transformation"/>
    <property type="evidence" value="ECO:0007669"/>
    <property type="project" value="InterPro"/>
</dbReference>
<feature type="domain" description="Smf/DprA SLOG" evidence="2">
    <location>
        <begin position="76"/>
        <end position="284"/>
    </location>
</feature>
<protein>
    <submittedName>
        <fullName evidence="4">DNA protecting protein DprA</fullName>
    </submittedName>
</protein>
<dbReference type="InterPro" id="IPR010994">
    <property type="entry name" value="RuvA_2-like"/>
</dbReference>
<comment type="similarity">
    <text evidence="1">Belongs to the DprA/Smf family.</text>
</comment>
<evidence type="ECO:0000259" key="2">
    <source>
        <dbReference type="Pfam" id="PF02481"/>
    </source>
</evidence>
<evidence type="ECO:0000256" key="1">
    <source>
        <dbReference type="ARBA" id="ARBA00006525"/>
    </source>
</evidence>
<dbReference type="EMBL" id="MEUI01000019">
    <property type="protein sequence ID" value="OGC34341.1"/>
    <property type="molecule type" value="Genomic_DNA"/>
</dbReference>
<dbReference type="InterPro" id="IPR041614">
    <property type="entry name" value="DprA_WH"/>
</dbReference>
<dbReference type="Pfam" id="PF02481">
    <property type="entry name" value="DNA_processg_A"/>
    <property type="match status" value="1"/>
</dbReference>
<evidence type="ECO:0000259" key="3">
    <source>
        <dbReference type="Pfam" id="PF17782"/>
    </source>
</evidence>
<dbReference type="InterPro" id="IPR057666">
    <property type="entry name" value="DrpA_SLOG"/>
</dbReference>
<evidence type="ECO:0000313" key="4">
    <source>
        <dbReference type="EMBL" id="OGC34341.1"/>
    </source>
</evidence>
<comment type="caution">
    <text evidence="4">The sequence shown here is derived from an EMBL/GenBank/DDBJ whole genome shotgun (WGS) entry which is preliminary data.</text>
</comment>
<dbReference type="InterPro" id="IPR003488">
    <property type="entry name" value="DprA"/>
</dbReference>
<dbReference type="AlphaFoldDB" id="A0A1F4TNQ3"/>
<dbReference type="PANTHER" id="PTHR43022:SF1">
    <property type="entry name" value="PROTEIN SMF"/>
    <property type="match status" value="1"/>
</dbReference>
<feature type="domain" description="DprA winged helix" evidence="3">
    <location>
        <begin position="309"/>
        <end position="362"/>
    </location>
</feature>
<dbReference type="SUPFAM" id="SSF47781">
    <property type="entry name" value="RuvA domain 2-like"/>
    <property type="match status" value="1"/>
</dbReference>
<dbReference type="Gene3D" id="3.40.50.450">
    <property type="match status" value="1"/>
</dbReference>
<sequence>MQSNLVKWLILNKIPHLGAASIKKMWDKFGSIDAIWAATEEDLTKVERLSSKAIKSLLENKNTLDVSAGFSADINALTLDDSEYPKNLKNIYDPPSILYSKGKLQQSDEKSVAIVGTRKASRYGLATAKKLARDLASLGITIVSGLAAGVDTSAHEGALAVNGRTIAVLGCGVDIVYPPQNKSLMEQVTKNGSVVSEFSLGTEVEPWHFPLRNRIISGLSLGVIVVEGHYDSGAMITAKEALEQGREVFAVPGNAGLDQSKGPHWLIKQGAKLVESVDDVLDEIKHQMTISKLQTISKSQIQNSKRDYYNLSEEEQKIVGVLSFEVKHIDNITLEAGFSISQISSLLTMLEMKKIIKQLPGKMFVLN</sequence>
<proteinExistence type="inferred from homology"/>
<dbReference type="NCBIfam" id="TIGR00732">
    <property type="entry name" value="dprA"/>
    <property type="match status" value="1"/>
</dbReference>
<dbReference type="Proteomes" id="UP000177309">
    <property type="component" value="Unassembled WGS sequence"/>
</dbReference>
<dbReference type="SUPFAM" id="SSF102405">
    <property type="entry name" value="MCP/YpsA-like"/>
    <property type="match status" value="1"/>
</dbReference>
<dbReference type="Pfam" id="PF17782">
    <property type="entry name" value="WHD_DprA"/>
    <property type="match status" value="1"/>
</dbReference>
<dbReference type="InterPro" id="IPR036388">
    <property type="entry name" value="WH-like_DNA-bd_sf"/>
</dbReference>
<gene>
    <name evidence="4" type="ORF">A2462_07760</name>
</gene>
<evidence type="ECO:0000313" key="5">
    <source>
        <dbReference type="Proteomes" id="UP000177309"/>
    </source>
</evidence>
<name>A0A1F4TNQ3_UNCSA</name>
<dbReference type="Gene3D" id="1.10.10.10">
    <property type="entry name" value="Winged helix-like DNA-binding domain superfamily/Winged helix DNA-binding domain"/>
    <property type="match status" value="1"/>
</dbReference>